<dbReference type="InterPro" id="IPR002524">
    <property type="entry name" value="Cation_efflux"/>
</dbReference>
<evidence type="ECO:0000256" key="2">
    <source>
        <dbReference type="ARBA" id="ARBA00008873"/>
    </source>
</evidence>
<evidence type="ECO:0000256" key="7">
    <source>
        <dbReference type="ARBA" id="ARBA00023136"/>
    </source>
</evidence>
<feature type="region of interest" description="Disordered" evidence="8">
    <location>
        <begin position="1"/>
        <end position="26"/>
    </location>
</feature>
<dbReference type="PANTHER" id="PTHR43840:SF15">
    <property type="entry name" value="MITOCHONDRIAL METAL TRANSPORTER 1-RELATED"/>
    <property type="match status" value="1"/>
</dbReference>
<dbReference type="EMBL" id="JAGPXC010000004">
    <property type="protein sequence ID" value="KAH6654582.1"/>
    <property type="molecule type" value="Genomic_DNA"/>
</dbReference>
<protein>
    <submittedName>
        <fullName evidence="10">Cation efflux family-domain-containing protein</fullName>
    </submittedName>
</protein>
<dbReference type="Gene3D" id="1.20.1510.10">
    <property type="entry name" value="Cation efflux protein transmembrane domain"/>
    <property type="match status" value="1"/>
</dbReference>
<dbReference type="GO" id="GO:0005739">
    <property type="term" value="C:mitochondrion"/>
    <property type="evidence" value="ECO:0007669"/>
    <property type="project" value="UniProtKB-ARBA"/>
</dbReference>
<keyword evidence="11" id="KW-1185">Reference proteome</keyword>
<dbReference type="SUPFAM" id="SSF160240">
    <property type="entry name" value="Cation efflux protein cytoplasmic domain-like"/>
    <property type="match status" value="1"/>
</dbReference>
<dbReference type="GeneID" id="70126805"/>
<evidence type="ECO:0000256" key="6">
    <source>
        <dbReference type="ARBA" id="ARBA00023065"/>
    </source>
</evidence>
<dbReference type="GO" id="GO:0016020">
    <property type="term" value="C:membrane"/>
    <property type="evidence" value="ECO:0007669"/>
    <property type="project" value="UniProtKB-SubCell"/>
</dbReference>
<feature type="domain" description="Cation efflux protein transmembrane" evidence="9">
    <location>
        <begin position="38"/>
        <end position="256"/>
    </location>
</feature>
<dbReference type="FunFam" id="1.20.1510.10:FF:000013">
    <property type="entry name" value="Cation efflux family protein"/>
    <property type="match status" value="1"/>
</dbReference>
<evidence type="ECO:0000256" key="8">
    <source>
        <dbReference type="SAM" id="MobiDB-lite"/>
    </source>
</evidence>
<evidence type="ECO:0000256" key="4">
    <source>
        <dbReference type="ARBA" id="ARBA00022692"/>
    </source>
</evidence>
<evidence type="ECO:0000313" key="10">
    <source>
        <dbReference type="EMBL" id="KAH6654582.1"/>
    </source>
</evidence>
<evidence type="ECO:0000256" key="1">
    <source>
        <dbReference type="ARBA" id="ARBA00004141"/>
    </source>
</evidence>
<organism evidence="10 11">
    <name type="scientific">Truncatella angustata</name>
    <dbReference type="NCBI Taxonomy" id="152316"/>
    <lineage>
        <taxon>Eukaryota</taxon>
        <taxon>Fungi</taxon>
        <taxon>Dikarya</taxon>
        <taxon>Ascomycota</taxon>
        <taxon>Pezizomycotina</taxon>
        <taxon>Sordariomycetes</taxon>
        <taxon>Xylariomycetidae</taxon>
        <taxon>Amphisphaeriales</taxon>
        <taxon>Sporocadaceae</taxon>
        <taxon>Truncatella</taxon>
    </lineage>
</organism>
<dbReference type="Pfam" id="PF01545">
    <property type="entry name" value="Cation_efflux"/>
    <property type="match status" value="1"/>
</dbReference>
<dbReference type="SUPFAM" id="SSF161111">
    <property type="entry name" value="Cation efflux protein transmembrane domain-like"/>
    <property type="match status" value="1"/>
</dbReference>
<evidence type="ECO:0000256" key="5">
    <source>
        <dbReference type="ARBA" id="ARBA00022989"/>
    </source>
</evidence>
<keyword evidence="3" id="KW-0813">Transport</keyword>
<feature type="compositionally biased region" description="Basic and acidic residues" evidence="8">
    <location>
        <begin position="369"/>
        <end position="380"/>
    </location>
</feature>
<dbReference type="InterPro" id="IPR058533">
    <property type="entry name" value="Cation_efflux_TM"/>
</dbReference>
<dbReference type="AlphaFoldDB" id="A0A9P8ULR4"/>
<dbReference type="Gene3D" id="3.30.70.1350">
    <property type="entry name" value="Cation efflux protein, cytoplasmic domain"/>
    <property type="match status" value="1"/>
</dbReference>
<dbReference type="InterPro" id="IPR036837">
    <property type="entry name" value="Cation_efflux_CTD_sf"/>
</dbReference>
<comment type="caution">
    <text evidence="10">The sequence shown here is derived from an EMBL/GenBank/DDBJ whole genome shotgun (WGS) entry which is preliminary data.</text>
</comment>
<dbReference type="GO" id="GO:0030003">
    <property type="term" value="P:intracellular monoatomic cation homeostasis"/>
    <property type="evidence" value="ECO:0007669"/>
    <property type="project" value="UniProtKB-ARBA"/>
</dbReference>
<evidence type="ECO:0000259" key="9">
    <source>
        <dbReference type="Pfam" id="PF01545"/>
    </source>
</evidence>
<keyword evidence="5" id="KW-1133">Transmembrane helix</keyword>
<dbReference type="InterPro" id="IPR050291">
    <property type="entry name" value="CDF_Transporter"/>
</dbReference>
<keyword evidence="7" id="KW-0472">Membrane</keyword>
<comment type="similarity">
    <text evidence="2">Belongs to the cation diffusion facilitator (CDF) transporter (TC 2.A.4) family. SLC30A subfamily.</text>
</comment>
<dbReference type="OrthoDB" id="435980at2759"/>
<gene>
    <name evidence="10" type="ORF">BKA67DRAFT_517504</name>
</gene>
<feature type="compositionally biased region" description="Basic residues" evidence="8">
    <location>
        <begin position="9"/>
        <end position="18"/>
    </location>
</feature>
<sequence length="386" mass="41460">MSTTQTRSHGGHGHHHHHDNSYLTSQNKNDAGVRITRLGLYSNLGMAIAKGIGGYVFNSKAMVADAIHSVTDLASDILTLATLSFSLKPPTDKYPTGFGKIESLGSLGVSGMLLIGGVWMGYGSLLTLYGHFFLDPAAAAELMEHAHSHAHGHDHGSTDIVPSLHAAWLAAGTVAIKEWLYHATMKVAKERKSSVLASNAVHHRIDSLTGIVTLAVILGANIVENAAWLDPVGGFLISLMVVKAGAENTISALSELADKGIDDEVKTSVRKHLRTTFADIPEGHQIELRDVSGVKSGQNYLVDVEVAVPNAWTVERARSIEEQIRTRVGSKVRGTRRVRVRFVPSAAAVAPKFDEFIPGDVSPQSSPEPEGHDHDHDHGNGHNKSH</sequence>
<dbReference type="InterPro" id="IPR027469">
    <property type="entry name" value="Cation_efflux_TMD_sf"/>
</dbReference>
<reference evidence="10" key="1">
    <citation type="journal article" date="2021" name="Nat. Commun.">
        <title>Genetic determinants of endophytism in the Arabidopsis root mycobiome.</title>
        <authorList>
            <person name="Mesny F."/>
            <person name="Miyauchi S."/>
            <person name="Thiergart T."/>
            <person name="Pickel B."/>
            <person name="Atanasova L."/>
            <person name="Karlsson M."/>
            <person name="Huettel B."/>
            <person name="Barry K.W."/>
            <person name="Haridas S."/>
            <person name="Chen C."/>
            <person name="Bauer D."/>
            <person name="Andreopoulos W."/>
            <person name="Pangilinan J."/>
            <person name="LaButti K."/>
            <person name="Riley R."/>
            <person name="Lipzen A."/>
            <person name="Clum A."/>
            <person name="Drula E."/>
            <person name="Henrissat B."/>
            <person name="Kohler A."/>
            <person name="Grigoriev I.V."/>
            <person name="Martin F.M."/>
            <person name="Hacquard S."/>
        </authorList>
    </citation>
    <scope>NUCLEOTIDE SEQUENCE</scope>
    <source>
        <strain evidence="10">MPI-SDFR-AT-0073</strain>
    </source>
</reference>
<dbReference type="PANTHER" id="PTHR43840">
    <property type="entry name" value="MITOCHONDRIAL METAL TRANSPORTER 1-RELATED"/>
    <property type="match status" value="1"/>
</dbReference>
<dbReference type="RefSeq" id="XP_045958852.1">
    <property type="nucleotide sequence ID" value="XM_046097913.1"/>
</dbReference>
<keyword evidence="6" id="KW-0406">Ion transport</keyword>
<proteinExistence type="inferred from homology"/>
<dbReference type="NCBIfam" id="TIGR01297">
    <property type="entry name" value="CDF"/>
    <property type="match status" value="1"/>
</dbReference>
<evidence type="ECO:0000256" key="3">
    <source>
        <dbReference type="ARBA" id="ARBA00022448"/>
    </source>
</evidence>
<keyword evidence="4" id="KW-0812">Transmembrane</keyword>
<dbReference type="GO" id="GO:0098771">
    <property type="term" value="P:inorganic ion homeostasis"/>
    <property type="evidence" value="ECO:0007669"/>
    <property type="project" value="UniProtKB-ARBA"/>
</dbReference>
<comment type="subcellular location">
    <subcellularLocation>
        <location evidence="1">Membrane</location>
        <topology evidence="1">Multi-pass membrane protein</topology>
    </subcellularLocation>
</comment>
<feature type="region of interest" description="Disordered" evidence="8">
    <location>
        <begin position="354"/>
        <end position="386"/>
    </location>
</feature>
<dbReference type="Proteomes" id="UP000758603">
    <property type="component" value="Unassembled WGS sequence"/>
</dbReference>
<evidence type="ECO:0000313" key="11">
    <source>
        <dbReference type="Proteomes" id="UP000758603"/>
    </source>
</evidence>
<dbReference type="GO" id="GO:0008324">
    <property type="term" value="F:monoatomic cation transmembrane transporter activity"/>
    <property type="evidence" value="ECO:0007669"/>
    <property type="project" value="InterPro"/>
</dbReference>
<name>A0A9P8ULR4_9PEZI</name>
<accession>A0A9P8ULR4</accession>
<dbReference type="FunFam" id="3.30.70.1350:FF:000010">
    <property type="entry name" value="Cation efflux family protein, putative"/>
    <property type="match status" value="1"/>
</dbReference>